<name>G8X388_STREN</name>
<accession>G8X388</accession>
<keyword evidence="2" id="KW-1185">Reference proteome</keyword>
<evidence type="ECO:0000313" key="1">
    <source>
        <dbReference type="EMBL" id="AEW96624.1"/>
    </source>
</evidence>
<organism evidence="1 2">
    <name type="scientific">Streptantibioticus cattleyicolor (strain ATCC 35852 / DSM 46488 / JCM 4925 / NBRC 14057 / NRRL 8057)</name>
    <name type="common">Streptomyces cattleya</name>
    <dbReference type="NCBI Taxonomy" id="1003195"/>
    <lineage>
        <taxon>Bacteria</taxon>
        <taxon>Bacillati</taxon>
        <taxon>Actinomycetota</taxon>
        <taxon>Actinomycetes</taxon>
        <taxon>Kitasatosporales</taxon>
        <taxon>Streptomycetaceae</taxon>
        <taxon>Streptantibioticus</taxon>
    </lineage>
</organism>
<reference evidence="2" key="1">
    <citation type="submission" date="2011-12" db="EMBL/GenBank/DDBJ databases">
        <title>Complete genome sequence of Streptomyces cattleya strain DSM 46488.</title>
        <authorList>
            <person name="Ou H.-Y."/>
            <person name="Li P."/>
            <person name="Zhao C."/>
            <person name="O'Hagan D."/>
            <person name="Deng Z."/>
        </authorList>
    </citation>
    <scope>NUCLEOTIDE SEQUENCE [LARGE SCALE GENOMIC DNA]</scope>
    <source>
        <strain evidence="2">ATCC 35852 / DSM 46488 / JCM 4925 / NBRC 14057 / NRRL 8057</strain>
    </source>
</reference>
<proteinExistence type="predicted"/>
<dbReference type="HOGENOM" id="CLU_3189402_0_0_11"/>
<dbReference type="AlphaFoldDB" id="G8X388"/>
<evidence type="ECO:0000313" key="2">
    <source>
        <dbReference type="Proteomes" id="UP000007842"/>
    </source>
</evidence>
<sequence>MLPGRSRRRSPLGPSARMLDNHIAVATGPRNCHRCVPEGRAGRKGR</sequence>
<dbReference type="Proteomes" id="UP000007842">
    <property type="component" value="Chromosome"/>
</dbReference>
<dbReference type="PATRIC" id="fig|1003195.29.peg.4245"/>
<dbReference type="KEGG" id="scy:SCATT_42530"/>
<gene>
    <name evidence="1" type="ordered locus">SCATT_42530</name>
</gene>
<protein>
    <submittedName>
        <fullName evidence="1">Uncharacterized protein</fullName>
    </submittedName>
</protein>
<dbReference type="EMBL" id="CP003219">
    <property type="protein sequence ID" value="AEW96624.1"/>
    <property type="molecule type" value="Genomic_DNA"/>
</dbReference>